<dbReference type="InterPro" id="IPR014710">
    <property type="entry name" value="RmlC-like_jellyroll"/>
</dbReference>
<dbReference type="InterPro" id="IPR011051">
    <property type="entry name" value="RmlC_Cupin_sf"/>
</dbReference>
<dbReference type="Pfam" id="PF00190">
    <property type="entry name" value="Cupin_1"/>
    <property type="match status" value="2"/>
</dbReference>
<dbReference type="Gene3D" id="2.60.120.10">
    <property type="entry name" value="Jelly Rolls"/>
    <property type="match status" value="2"/>
</dbReference>
<sequence length="319" mass="35120">MSLKRLVLGPRGIREPHWHANTPELAYGLSGKALVSVLDSGSVFSSFTIKAGEMFQIPSGSLHHIENLSDSESCEFPVCFRHERPKDFSLSAAFGSMTPAVLGNTYNVPASSFEHVNFSTDAKEIIAREGKPTVPDTAHLPNPHKFNVEGMEPPLRGESIGSVKPARSQFWPALSDGNLAMYSLTIEDTGMREPHWHPITAEMGYVHRGAARMSILDPDGKVNTYTLKEGDMYFIPPAYPHQIEALPEGGKDIHFCIFFDQAMPQDIGYKTSAAAITHEVMAATLGLTRSEMPPLETAAVDPLMVKRVNDVDKIESWTR</sequence>
<dbReference type="Proteomes" id="UP000236546">
    <property type="component" value="Unassembled WGS sequence"/>
</dbReference>
<dbReference type="EMBL" id="MTYH01000074">
    <property type="protein sequence ID" value="PNP39909.1"/>
    <property type="molecule type" value="Genomic_DNA"/>
</dbReference>
<dbReference type="AlphaFoldDB" id="A0A2K0T310"/>
<accession>A0A2K0T310</accession>
<reference evidence="2 3" key="1">
    <citation type="submission" date="2017-02" db="EMBL/GenBank/DDBJ databases">
        <title>Genomes of Trichoderma spp. with biocontrol activity.</title>
        <authorList>
            <person name="Gardiner D."/>
            <person name="Kazan K."/>
            <person name="Vos C."/>
            <person name="Harvey P."/>
        </authorList>
    </citation>
    <scope>NUCLEOTIDE SEQUENCE [LARGE SCALE GENOMIC DNA]</scope>
    <source>
        <strain evidence="2 3">A5MH</strain>
    </source>
</reference>
<gene>
    <name evidence="2" type="ORF">TGAMA5MH_08175</name>
</gene>
<protein>
    <recommendedName>
        <fullName evidence="1">Cupin type-1 domain-containing protein</fullName>
    </recommendedName>
</protein>
<dbReference type="PANTHER" id="PTHR31189">
    <property type="entry name" value="OS03G0336100 PROTEIN-RELATED"/>
    <property type="match status" value="1"/>
</dbReference>
<dbReference type="PANTHER" id="PTHR31189:SF2">
    <property type="entry name" value="RMLC-LIKE CUPINS SUPERFAMILY PROTEIN"/>
    <property type="match status" value="1"/>
</dbReference>
<dbReference type="SUPFAM" id="SSF51182">
    <property type="entry name" value="RmlC-like cupins"/>
    <property type="match status" value="1"/>
</dbReference>
<evidence type="ECO:0000313" key="3">
    <source>
        <dbReference type="Proteomes" id="UP000236546"/>
    </source>
</evidence>
<dbReference type="InterPro" id="IPR050253">
    <property type="entry name" value="Seed_Storage-Functional"/>
</dbReference>
<dbReference type="OrthoDB" id="10263073at2759"/>
<feature type="domain" description="Cupin type-1" evidence="1">
    <location>
        <begin position="146"/>
        <end position="293"/>
    </location>
</feature>
<name>A0A2K0T310_9HYPO</name>
<evidence type="ECO:0000313" key="2">
    <source>
        <dbReference type="EMBL" id="PNP39909.1"/>
    </source>
</evidence>
<proteinExistence type="predicted"/>
<organism evidence="2 3">
    <name type="scientific">Trichoderma gamsii</name>
    <dbReference type="NCBI Taxonomy" id="398673"/>
    <lineage>
        <taxon>Eukaryota</taxon>
        <taxon>Fungi</taxon>
        <taxon>Dikarya</taxon>
        <taxon>Ascomycota</taxon>
        <taxon>Pezizomycotina</taxon>
        <taxon>Sordariomycetes</taxon>
        <taxon>Hypocreomycetidae</taxon>
        <taxon>Hypocreales</taxon>
        <taxon>Hypocreaceae</taxon>
        <taxon>Trichoderma</taxon>
    </lineage>
</organism>
<dbReference type="CDD" id="cd20306">
    <property type="entry name" value="cupin_OxDC-like"/>
    <property type="match status" value="2"/>
</dbReference>
<dbReference type="SMART" id="SM00835">
    <property type="entry name" value="Cupin_1"/>
    <property type="match status" value="2"/>
</dbReference>
<comment type="caution">
    <text evidence="2">The sequence shown here is derived from an EMBL/GenBank/DDBJ whole genome shotgun (WGS) entry which is preliminary data.</text>
</comment>
<evidence type="ECO:0000259" key="1">
    <source>
        <dbReference type="SMART" id="SM00835"/>
    </source>
</evidence>
<dbReference type="InterPro" id="IPR006045">
    <property type="entry name" value="Cupin_1"/>
</dbReference>
<feature type="domain" description="Cupin type-1" evidence="1">
    <location>
        <begin position="1"/>
        <end position="114"/>
    </location>
</feature>